<dbReference type="PANTHER" id="PTHR12649">
    <property type="entry name" value="PEPTIDYL-TRNA HYDROLASE 2"/>
    <property type="match status" value="1"/>
</dbReference>
<feature type="compositionally biased region" description="Acidic residues" evidence="5">
    <location>
        <begin position="77"/>
        <end position="93"/>
    </location>
</feature>
<dbReference type="EC" id="3.1.1.29" evidence="1"/>
<dbReference type="Gene3D" id="3.40.1490.10">
    <property type="entry name" value="Bit1"/>
    <property type="match status" value="1"/>
</dbReference>
<dbReference type="OrthoDB" id="1733656at2759"/>
<evidence type="ECO:0000313" key="7">
    <source>
        <dbReference type="Proteomes" id="UP000279259"/>
    </source>
</evidence>
<keyword evidence="2" id="KW-0378">Hydrolase</keyword>
<dbReference type="AlphaFoldDB" id="A0A427YK18"/>
<dbReference type="SUPFAM" id="SSF102462">
    <property type="entry name" value="Peptidyl-tRNA hydrolase II"/>
    <property type="match status" value="1"/>
</dbReference>
<keyword evidence="7" id="KW-1185">Reference proteome</keyword>
<dbReference type="CDD" id="cd02430">
    <property type="entry name" value="PTH2"/>
    <property type="match status" value="1"/>
</dbReference>
<proteinExistence type="inferred from homology"/>
<evidence type="ECO:0000313" key="6">
    <source>
        <dbReference type="EMBL" id="RSH91411.1"/>
    </source>
</evidence>
<dbReference type="EMBL" id="RSCD01000008">
    <property type="protein sequence ID" value="RSH91411.1"/>
    <property type="molecule type" value="Genomic_DNA"/>
</dbReference>
<reference evidence="6 7" key="1">
    <citation type="submission" date="2018-11" db="EMBL/GenBank/DDBJ databases">
        <title>Genome sequence of Saitozyma podzolica DSM 27192.</title>
        <authorList>
            <person name="Aliyu H."/>
            <person name="Gorte O."/>
            <person name="Ochsenreither K."/>
        </authorList>
    </citation>
    <scope>NUCLEOTIDE SEQUENCE [LARGE SCALE GENOMIC DNA]</scope>
    <source>
        <strain evidence="6 7">DSM 27192</strain>
    </source>
</reference>
<evidence type="ECO:0000256" key="3">
    <source>
        <dbReference type="ARBA" id="ARBA00038050"/>
    </source>
</evidence>
<evidence type="ECO:0000256" key="4">
    <source>
        <dbReference type="ARBA" id="ARBA00048707"/>
    </source>
</evidence>
<comment type="similarity">
    <text evidence="3">Belongs to the PTH2 family.</text>
</comment>
<comment type="catalytic activity">
    <reaction evidence="4">
        <text>an N-acyl-L-alpha-aminoacyl-tRNA + H2O = an N-acyl-L-amino acid + a tRNA + H(+)</text>
        <dbReference type="Rhea" id="RHEA:54448"/>
        <dbReference type="Rhea" id="RHEA-COMP:10123"/>
        <dbReference type="Rhea" id="RHEA-COMP:13883"/>
        <dbReference type="ChEBI" id="CHEBI:15377"/>
        <dbReference type="ChEBI" id="CHEBI:15378"/>
        <dbReference type="ChEBI" id="CHEBI:59874"/>
        <dbReference type="ChEBI" id="CHEBI:78442"/>
        <dbReference type="ChEBI" id="CHEBI:138191"/>
        <dbReference type="EC" id="3.1.1.29"/>
    </reaction>
</comment>
<dbReference type="InterPro" id="IPR002833">
    <property type="entry name" value="PTH2"/>
</dbReference>
<dbReference type="Pfam" id="PF01981">
    <property type="entry name" value="PTH2"/>
    <property type="match status" value="2"/>
</dbReference>
<evidence type="ECO:0000256" key="2">
    <source>
        <dbReference type="ARBA" id="ARBA00022801"/>
    </source>
</evidence>
<comment type="caution">
    <text evidence="6">The sequence shown here is derived from an EMBL/GenBank/DDBJ whole genome shotgun (WGS) entry which is preliminary data.</text>
</comment>
<evidence type="ECO:0000256" key="1">
    <source>
        <dbReference type="ARBA" id="ARBA00013260"/>
    </source>
</evidence>
<feature type="region of interest" description="Disordered" evidence="5">
    <location>
        <begin position="265"/>
        <end position="285"/>
    </location>
</feature>
<protein>
    <recommendedName>
        <fullName evidence="1">peptidyl-tRNA hydrolase</fullName>
        <ecNumber evidence="1">3.1.1.29</ecNumber>
    </recommendedName>
</protein>
<dbReference type="STRING" id="1890683.A0A427YK18"/>
<dbReference type="Proteomes" id="UP000279259">
    <property type="component" value="Unassembled WGS sequence"/>
</dbReference>
<organism evidence="6 7">
    <name type="scientific">Saitozyma podzolica</name>
    <dbReference type="NCBI Taxonomy" id="1890683"/>
    <lineage>
        <taxon>Eukaryota</taxon>
        <taxon>Fungi</taxon>
        <taxon>Dikarya</taxon>
        <taxon>Basidiomycota</taxon>
        <taxon>Agaricomycotina</taxon>
        <taxon>Tremellomycetes</taxon>
        <taxon>Tremellales</taxon>
        <taxon>Trimorphomycetaceae</taxon>
        <taxon>Saitozyma</taxon>
    </lineage>
</organism>
<dbReference type="PANTHER" id="PTHR12649:SF11">
    <property type="entry name" value="PEPTIDYL-TRNA HYDROLASE 2, MITOCHONDRIAL"/>
    <property type="match status" value="1"/>
</dbReference>
<dbReference type="GO" id="GO:0004045">
    <property type="term" value="F:peptidyl-tRNA hydrolase activity"/>
    <property type="evidence" value="ECO:0007669"/>
    <property type="project" value="UniProtKB-EC"/>
</dbReference>
<evidence type="ECO:0000256" key="5">
    <source>
        <dbReference type="SAM" id="MobiDB-lite"/>
    </source>
</evidence>
<feature type="region of interest" description="Disordered" evidence="5">
    <location>
        <begin position="34"/>
        <end position="95"/>
    </location>
</feature>
<gene>
    <name evidence="6" type="ORF">EHS25_009710</name>
</gene>
<sequence>MSAIRGSNMSSLVQPLAIALVAFAVGYRTSTYLTSRSVSTTPSSSNKKRKLSPTSDSGGSTSSRVKGDSSAPPSDNNEGEGGTDTDSDAEDEAAAAASDIAGVRANWTEEVKLVLVVNDSLKMQKGKIAAQAGHATLACALMLKEKNPGLYKRWQYHGYTVSFDSRLRTNPSHSTALPSQPKIALRCASTEELDSLAAQARRLNLCARTIQDAGRTQVAPGSKTILGIGPYVAYLSFPARSSISLPHLAAPSARSDALMLRQRARETHQHRHWQAQAAIDNPTPG</sequence>
<accession>A0A427YK18</accession>
<name>A0A427YK18_9TREE</name>
<dbReference type="GO" id="GO:0005829">
    <property type="term" value="C:cytosol"/>
    <property type="evidence" value="ECO:0007669"/>
    <property type="project" value="TreeGrafter"/>
</dbReference>
<feature type="compositionally biased region" description="Low complexity" evidence="5">
    <location>
        <begin position="52"/>
        <end position="63"/>
    </location>
</feature>
<feature type="compositionally biased region" description="Low complexity" evidence="5">
    <location>
        <begin position="34"/>
        <end position="45"/>
    </location>
</feature>
<dbReference type="InterPro" id="IPR023476">
    <property type="entry name" value="Pep_tRNA_hydro_II_dom_sf"/>
</dbReference>